<protein>
    <submittedName>
        <fullName evidence="6">23S rRNA (Uracil1939-C5)-methyltransferase</fullName>
        <ecNumber evidence="6">2.1.1.190</ecNumber>
    </submittedName>
</protein>
<dbReference type="GO" id="GO:0070475">
    <property type="term" value="P:rRNA base methylation"/>
    <property type="evidence" value="ECO:0007669"/>
    <property type="project" value="TreeGrafter"/>
</dbReference>
<dbReference type="EC" id="2.1.1.190" evidence="6"/>
<dbReference type="InterPro" id="IPR029063">
    <property type="entry name" value="SAM-dependent_MTases_sf"/>
</dbReference>
<reference evidence="6 7" key="1">
    <citation type="submission" date="2020-08" db="EMBL/GenBank/DDBJ databases">
        <title>Genomic Encyclopedia of Type Strains, Phase IV (KMG-V): Genome sequencing to study the core and pangenomes of soil and plant-associated prokaryotes.</title>
        <authorList>
            <person name="Whitman W."/>
        </authorList>
    </citation>
    <scope>NUCLEOTIDE SEQUENCE [LARGE SCALE GENOMIC DNA]</scope>
    <source>
        <strain evidence="6 7">X5P3</strain>
    </source>
</reference>
<keyword evidence="1 4" id="KW-0489">Methyltransferase</keyword>
<dbReference type="NCBIfam" id="TIGR00479">
    <property type="entry name" value="rumA"/>
    <property type="match status" value="1"/>
</dbReference>
<accession>A0A7W7ZQ71</accession>
<dbReference type="Proteomes" id="UP000584867">
    <property type="component" value="Unassembled WGS sequence"/>
</dbReference>
<comment type="similarity">
    <text evidence="4">Belongs to the class I-like SAM-binding methyltransferase superfamily. RNA M5U methyltransferase family.</text>
</comment>
<evidence type="ECO:0000256" key="3">
    <source>
        <dbReference type="ARBA" id="ARBA00022691"/>
    </source>
</evidence>
<gene>
    <name evidence="6" type="ORF">HDF15_001591</name>
</gene>
<keyword evidence="2 4" id="KW-0808">Transferase</keyword>
<sequence length="433" mass="47190">MAETVRIERAVYGGAGLAHRASGAVAFVPFVLPEELAEIDAPSGANEAVLQRVMEPAPTRIDPPCPHFGRCGGCQYQHAEYAAQVEIKRDILRETMQRAGVDALPEIASHMGEPWGYRNRVRFRLGKVEGAFRVGYSVRGTNAFLPITQCPIAAPLLWKAAAALLQLSEDNSEAKLWLEAANEVEFFCNADLSRLQMTLLCTRAKPAKKNSFARLCEALQQGVPELSGAGVLTGDARGANTNFTESWGTAGLAYRVADENYWVSRGGFFQVNRFLVEELLPLVCDGRSGDIAWDLYAGVGLFSRVLARSFAQVTAVEANPSAANDLRISLGKLGSQHRSVQASTLEFLRGAVVQRERPALIVLDPPRAGAGLEACELLLKIAAPAVVYVSCDPTTLARDLVVLQRDYRIAAMHLVDLFPQTFHLETVVMLARR</sequence>
<dbReference type="EMBL" id="JACHIO010000005">
    <property type="protein sequence ID" value="MBB5063251.1"/>
    <property type="molecule type" value="Genomic_DNA"/>
</dbReference>
<name>A0A7W7ZQ71_9BACT</name>
<dbReference type="PANTHER" id="PTHR11061:SF30">
    <property type="entry name" value="TRNA (URACIL(54)-C(5))-METHYLTRANSFERASE"/>
    <property type="match status" value="1"/>
</dbReference>
<dbReference type="InterPro" id="IPR012340">
    <property type="entry name" value="NA-bd_OB-fold"/>
</dbReference>
<organism evidence="6 7">
    <name type="scientific">Granulicella mallensis</name>
    <dbReference type="NCBI Taxonomy" id="940614"/>
    <lineage>
        <taxon>Bacteria</taxon>
        <taxon>Pseudomonadati</taxon>
        <taxon>Acidobacteriota</taxon>
        <taxon>Terriglobia</taxon>
        <taxon>Terriglobales</taxon>
        <taxon>Acidobacteriaceae</taxon>
        <taxon>Granulicella</taxon>
    </lineage>
</organism>
<dbReference type="GO" id="GO:0070041">
    <property type="term" value="F:rRNA (uridine-C5-)-methyltransferase activity"/>
    <property type="evidence" value="ECO:0007669"/>
    <property type="project" value="TreeGrafter"/>
</dbReference>
<dbReference type="Gene3D" id="2.40.50.1070">
    <property type="match status" value="1"/>
</dbReference>
<evidence type="ECO:0000256" key="4">
    <source>
        <dbReference type="PROSITE-ProRule" id="PRU01024"/>
    </source>
</evidence>
<feature type="binding site" evidence="4">
    <location>
        <position position="270"/>
    </location>
    <ligand>
        <name>S-adenosyl-L-methionine</name>
        <dbReference type="ChEBI" id="CHEBI:59789"/>
    </ligand>
</feature>
<dbReference type="PANTHER" id="PTHR11061">
    <property type="entry name" value="RNA M5U METHYLTRANSFERASE"/>
    <property type="match status" value="1"/>
</dbReference>
<dbReference type="PROSITE" id="PS01230">
    <property type="entry name" value="TRMA_1"/>
    <property type="match status" value="1"/>
</dbReference>
<dbReference type="Gene3D" id="3.40.50.150">
    <property type="entry name" value="Vaccinia Virus protein VP39"/>
    <property type="match status" value="1"/>
</dbReference>
<dbReference type="RefSeq" id="WP_184254253.1">
    <property type="nucleotide sequence ID" value="NZ_JACHIO010000005.1"/>
</dbReference>
<evidence type="ECO:0000313" key="7">
    <source>
        <dbReference type="Proteomes" id="UP000584867"/>
    </source>
</evidence>
<comment type="caution">
    <text evidence="6">The sequence shown here is derived from an EMBL/GenBank/DDBJ whole genome shotgun (WGS) entry which is preliminary data.</text>
</comment>
<feature type="binding site" evidence="4">
    <location>
        <position position="364"/>
    </location>
    <ligand>
        <name>S-adenosyl-L-methionine</name>
        <dbReference type="ChEBI" id="CHEBI:59789"/>
    </ligand>
</feature>
<proteinExistence type="inferred from homology"/>
<feature type="binding site" evidence="4">
    <location>
        <position position="296"/>
    </location>
    <ligand>
        <name>S-adenosyl-L-methionine</name>
        <dbReference type="ChEBI" id="CHEBI:59789"/>
    </ligand>
</feature>
<evidence type="ECO:0000256" key="1">
    <source>
        <dbReference type="ARBA" id="ARBA00022603"/>
    </source>
</evidence>
<evidence type="ECO:0000256" key="5">
    <source>
        <dbReference type="PROSITE-ProRule" id="PRU10015"/>
    </source>
</evidence>
<evidence type="ECO:0000256" key="2">
    <source>
        <dbReference type="ARBA" id="ARBA00022679"/>
    </source>
</evidence>
<feature type="active site" description="Nucleophile" evidence="4">
    <location>
        <position position="391"/>
    </location>
</feature>
<evidence type="ECO:0000313" key="6">
    <source>
        <dbReference type="EMBL" id="MBB5063251.1"/>
    </source>
</evidence>
<feature type="binding site" evidence="4">
    <location>
        <position position="317"/>
    </location>
    <ligand>
        <name>S-adenosyl-L-methionine</name>
        <dbReference type="ChEBI" id="CHEBI:59789"/>
    </ligand>
</feature>
<dbReference type="InterPro" id="IPR010280">
    <property type="entry name" value="U5_MeTrfase_fam"/>
</dbReference>
<dbReference type="PROSITE" id="PS01231">
    <property type="entry name" value="TRMA_2"/>
    <property type="match status" value="1"/>
</dbReference>
<keyword evidence="3 4" id="KW-0949">S-adenosyl-L-methionine</keyword>
<dbReference type="PROSITE" id="PS51687">
    <property type="entry name" value="SAM_MT_RNA_M5U"/>
    <property type="match status" value="1"/>
</dbReference>
<dbReference type="Pfam" id="PF05958">
    <property type="entry name" value="tRNA_U5-meth_tr"/>
    <property type="match status" value="1"/>
</dbReference>
<dbReference type="Gene3D" id="2.40.50.140">
    <property type="entry name" value="Nucleic acid-binding proteins"/>
    <property type="match status" value="1"/>
</dbReference>
<feature type="active site" evidence="5">
    <location>
        <position position="391"/>
    </location>
</feature>
<dbReference type="InterPro" id="IPR030390">
    <property type="entry name" value="MeTrfase_TrmA_AS"/>
</dbReference>
<dbReference type="InterPro" id="IPR030391">
    <property type="entry name" value="MeTrfase_TrmA_CS"/>
</dbReference>
<dbReference type="SUPFAM" id="SSF53335">
    <property type="entry name" value="S-adenosyl-L-methionine-dependent methyltransferases"/>
    <property type="match status" value="1"/>
</dbReference>
<dbReference type="AlphaFoldDB" id="A0A7W7ZQ71"/>